<evidence type="ECO:0000259" key="10">
    <source>
        <dbReference type="PROSITE" id="PS50893"/>
    </source>
</evidence>
<dbReference type="AlphaFoldDB" id="A0A1H8SZG3"/>
<dbReference type="RefSeq" id="WP_091613793.1">
    <property type="nucleotide sequence ID" value="NZ_FOEF01000002.1"/>
</dbReference>
<keyword evidence="6" id="KW-0547">Nucleotide-binding</keyword>
<dbReference type="GO" id="GO:0005524">
    <property type="term" value="F:ATP binding"/>
    <property type="evidence" value="ECO:0007669"/>
    <property type="project" value="UniProtKB-KW"/>
</dbReference>
<organism evidence="11 12">
    <name type="scientific">Amycolatopsis saalfeldensis</name>
    <dbReference type="NCBI Taxonomy" id="394193"/>
    <lineage>
        <taxon>Bacteria</taxon>
        <taxon>Bacillati</taxon>
        <taxon>Actinomycetota</taxon>
        <taxon>Actinomycetes</taxon>
        <taxon>Pseudonocardiales</taxon>
        <taxon>Pseudonocardiaceae</taxon>
        <taxon>Amycolatopsis</taxon>
    </lineage>
</organism>
<comment type="subcellular location">
    <subcellularLocation>
        <location evidence="1">Cell membrane</location>
        <topology evidence="1">Peripheral membrane protein</topology>
    </subcellularLocation>
</comment>
<evidence type="ECO:0000256" key="8">
    <source>
        <dbReference type="ARBA" id="ARBA00022967"/>
    </source>
</evidence>
<dbReference type="Proteomes" id="UP000198582">
    <property type="component" value="Unassembled WGS sequence"/>
</dbReference>
<evidence type="ECO:0000256" key="1">
    <source>
        <dbReference type="ARBA" id="ARBA00004202"/>
    </source>
</evidence>
<evidence type="ECO:0000256" key="9">
    <source>
        <dbReference type="ARBA" id="ARBA00023136"/>
    </source>
</evidence>
<evidence type="ECO:0000256" key="7">
    <source>
        <dbReference type="ARBA" id="ARBA00022840"/>
    </source>
</evidence>
<dbReference type="GO" id="GO:0016887">
    <property type="term" value="F:ATP hydrolysis activity"/>
    <property type="evidence" value="ECO:0007669"/>
    <property type="project" value="InterPro"/>
</dbReference>
<dbReference type="NCBIfam" id="NF040905">
    <property type="entry name" value="GguA"/>
    <property type="match status" value="1"/>
</dbReference>
<dbReference type="InterPro" id="IPR003593">
    <property type="entry name" value="AAA+_ATPase"/>
</dbReference>
<dbReference type="InterPro" id="IPR003439">
    <property type="entry name" value="ABC_transporter-like_ATP-bd"/>
</dbReference>
<reference evidence="11 12" key="1">
    <citation type="submission" date="2016-10" db="EMBL/GenBank/DDBJ databases">
        <authorList>
            <person name="de Groot N.N."/>
        </authorList>
    </citation>
    <scope>NUCLEOTIDE SEQUENCE [LARGE SCALE GENOMIC DNA]</scope>
    <source>
        <strain evidence="11 12">DSM 44993</strain>
    </source>
</reference>
<evidence type="ECO:0000256" key="4">
    <source>
        <dbReference type="ARBA" id="ARBA00022597"/>
    </source>
</evidence>
<protein>
    <submittedName>
        <fullName evidence="11">Monosaccharide ABC transporter ATP-binding protein, CUT2 family</fullName>
    </submittedName>
</protein>
<dbReference type="OrthoDB" id="7757085at2"/>
<feature type="domain" description="ABC transporter" evidence="10">
    <location>
        <begin position="264"/>
        <end position="510"/>
    </location>
</feature>
<gene>
    <name evidence="11" type="ORF">SAMN04489732_102347</name>
</gene>
<feature type="domain" description="ABC transporter" evidence="10">
    <location>
        <begin position="10"/>
        <end position="247"/>
    </location>
</feature>
<dbReference type="SMART" id="SM00382">
    <property type="entry name" value="AAA"/>
    <property type="match status" value="2"/>
</dbReference>
<dbReference type="InterPro" id="IPR050107">
    <property type="entry name" value="ABC_carbohydrate_import_ATPase"/>
</dbReference>
<dbReference type="GO" id="GO:0005886">
    <property type="term" value="C:plasma membrane"/>
    <property type="evidence" value="ECO:0007669"/>
    <property type="project" value="UniProtKB-SubCell"/>
</dbReference>
<dbReference type="CDD" id="cd03215">
    <property type="entry name" value="ABC_Carb_Monos_II"/>
    <property type="match status" value="1"/>
</dbReference>
<dbReference type="STRING" id="394193.SAMN04489732_102347"/>
<dbReference type="InterPro" id="IPR053466">
    <property type="entry name" value="L-arabinose_ABC_transporter"/>
</dbReference>
<keyword evidence="12" id="KW-1185">Reference proteome</keyword>
<dbReference type="PROSITE" id="PS50893">
    <property type="entry name" value="ABC_TRANSPORTER_2"/>
    <property type="match status" value="2"/>
</dbReference>
<accession>A0A1H8SZG3</accession>
<dbReference type="FunFam" id="3.40.50.300:FF:000127">
    <property type="entry name" value="Ribose import ATP-binding protein RbsA"/>
    <property type="match status" value="1"/>
</dbReference>
<evidence type="ECO:0000256" key="3">
    <source>
        <dbReference type="ARBA" id="ARBA00022475"/>
    </source>
</evidence>
<dbReference type="SUPFAM" id="SSF52540">
    <property type="entry name" value="P-loop containing nucleoside triphosphate hydrolases"/>
    <property type="match status" value="2"/>
</dbReference>
<evidence type="ECO:0000256" key="2">
    <source>
        <dbReference type="ARBA" id="ARBA00022448"/>
    </source>
</evidence>
<keyword evidence="4" id="KW-0762">Sugar transport</keyword>
<dbReference type="Gene3D" id="3.40.50.300">
    <property type="entry name" value="P-loop containing nucleotide triphosphate hydrolases"/>
    <property type="match status" value="2"/>
</dbReference>
<dbReference type="PANTHER" id="PTHR43790">
    <property type="entry name" value="CARBOHYDRATE TRANSPORT ATP-BINDING PROTEIN MG119-RELATED"/>
    <property type="match status" value="1"/>
</dbReference>
<proteinExistence type="predicted"/>
<dbReference type="InterPro" id="IPR017871">
    <property type="entry name" value="ABC_transporter-like_CS"/>
</dbReference>
<dbReference type="EMBL" id="FOEF01000002">
    <property type="protein sequence ID" value="SEO83905.1"/>
    <property type="molecule type" value="Genomic_DNA"/>
</dbReference>
<evidence type="ECO:0000313" key="12">
    <source>
        <dbReference type="Proteomes" id="UP000198582"/>
    </source>
</evidence>
<name>A0A1H8SZG3_9PSEU</name>
<dbReference type="Pfam" id="PF00005">
    <property type="entry name" value="ABC_tran"/>
    <property type="match status" value="2"/>
</dbReference>
<keyword evidence="7 11" id="KW-0067">ATP-binding</keyword>
<dbReference type="PROSITE" id="PS00211">
    <property type="entry name" value="ABC_TRANSPORTER_1"/>
    <property type="match status" value="1"/>
</dbReference>
<dbReference type="InterPro" id="IPR027417">
    <property type="entry name" value="P-loop_NTPase"/>
</dbReference>
<evidence type="ECO:0000256" key="5">
    <source>
        <dbReference type="ARBA" id="ARBA00022737"/>
    </source>
</evidence>
<evidence type="ECO:0000256" key="6">
    <source>
        <dbReference type="ARBA" id="ARBA00022741"/>
    </source>
</evidence>
<keyword evidence="9" id="KW-0472">Membrane</keyword>
<dbReference type="PANTHER" id="PTHR43790:SF1">
    <property type="entry name" value="XYLOSE IMPORT ATP-BINDING PROTEIN XYLG"/>
    <property type="match status" value="1"/>
</dbReference>
<keyword evidence="5" id="KW-0677">Repeat</keyword>
<evidence type="ECO:0000313" key="11">
    <source>
        <dbReference type="EMBL" id="SEO83905.1"/>
    </source>
</evidence>
<sequence>MTGLETTELLGMRGITKTFPGVTALADVTLSVRRGEIHAICGENGAGKSTLMKVLSGVHPQGSYEGEIRFDGDLCRFGSVRDSERRGIVIIHQELALCGQLSIAENIFLGNERARRGFVDWNRTNHEAAELLRRVGLAEAPVTPVRDLGVGKQQLVEIAKALSKQVRLLILDEPTAALNDDDSAHLLDLLRGLREEGVTSVIISHKLGEVIAIADTVTILRDGRTIDTLDAAGLTEERLITGMVGRDLEHRFPPREPDIGEEVLRIEDWTVHSPTQPGRVVVDRANLTLRRGEVVGLAGLMGAGRTELAMSVFGRSYGTAISGRLVKDGVPIEVRSVRDAVRHGLAYATEDRKRYGLNLIEDVQRNVSAAGLPKLARRGWVNEPAEHDTAARFRRDLRIKAPSVRSVTGKLSGGNQQKVVLAKWIFTDPDVLILDEPTRGIDVGAKFEIYSIINSLAAQGKAILVISSELPELLGLCDRIYALSAGRVTGEATRAQASQELLMQYMTKERQ</sequence>
<keyword evidence="3" id="KW-1003">Cell membrane</keyword>
<keyword evidence="2" id="KW-0813">Transport</keyword>
<keyword evidence="8" id="KW-1278">Translocase</keyword>
<dbReference type="CDD" id="cd03216">
    <property type="entry name" value="ABC_Carb_Monos_I"/>
    <property type="match status" value="1"/>
</dbReference>